<evidence type="ECO:0000256" key="14">
    <source>
        <dbReference type="ARBA" id="ARBA00022989"/>
    </source>
</evidence>
<evidence type="ECO:0000313" key="22">
    <source>
        <dbReference type="Proteomes" id="UP000770015"/>
    </source>
</evidence>
<evidence type="ECO:0000256" key="6">
    <source>
        <dbReference type="ARBA" id="ARBA00014118"/>
    </source>
</evidence>
<feature type="compositionally biased region" description="Basic and acidic residues" evidence="17">
    <location>
        <begin position="1"/>
        <end position="19"/>
    </location>
</feature>
<comment type="catalytic activity">
    <reaction evidence="1">
        <text>Release of an N-terminal dipeptide, Xaa-Yaa-|-Zaa-, from a polypeptide, preferentially when Yaa is Pro, provided Zaa is neither Pro nor hydroxyproline.</text>
        <dbReference type="EC" id="3.4.14.5"/>
    </reaction>
</comment>
<dbReference type="InterPro" id="IPR002469">
    <property type="entry name" value="Peptidase_S9B_N"/>
</dbReference>
<feature type="region of interest" description="Disordered" evidence="17">
    <location>
        <begin position="1"/>
        <end position="88"/>
    </location>
</feature>
<feature type="domain" description="Peptidase S9 prolyl oligopeptidase catalytic" evidence="19">
    <location>
        <begin position="709"/>
        <end position="842"/>
    </location>
</feature>
<dbReference type="Gene3D" id="3.40.50.1820">
    <property type="entry name" value="alpha/beta hydrolase"/>
    <property type="match status" value="1"/>
</dbReference>
<dbReference type="GO" id="GO:0005886">
    <property type="term" value="C:plasma membrane"/>
    <property type="evidence" value="ECO:0007669"/>
    <property type="project" value="TreeGrafter"/>
</dbReference>
<reference evidence="21" key="1">
    <citation type="journal article" date="2021" name="Nat. Commun.">
        <title>Genetic determinants of endophytism in the Arabidopsis root mycobiome.</title>
        <authorList>
            <person name="Mesny F."/>
            <person name="Miyauchi S."/>
            <person name="Thiergart T."/>
            <person name="Pickel B."/>
            <person name="Atanasova L."/>
            <person name="Karlsson M."/>
            <person name="Huettel B."/>
            <person name="Barry K.W."/>
            <person name="Haridas S."/>
            <person name="Chen C."/>
            <person name="Bauer D."/>
            <person name="Andreopoulos W."/>
            <person name="Pangilinan J."/>
            <person name="LaButti K."/>
            <person name="Riley R."/>
            <person name="Lipzen A."/>
            <person name="Clum A."/>
            <person name="Drula E."/>
            <person name="Henrissat B."/>
            <person name="Kohler A."/>
            <person name="Grigoriev I.V."/>
            <person name="Martin F.M."/>
            <person name="Hacquard S."/>
        </authorList>
    </citation>
    <scope>NUCLEOTIDE SEQUENCE</scope>
    <source>
        <strain evidence="21">MPI-SDFR-AT-0117</strain>
    </source>
</reference>
<keyword evidence="12" id="KW-0720">Serine protease</keyword>
<dbReference type="EC" id="3.4.14.5" evidence="5"/>
<evidence type="ECO:0000256" key="9">
    <source>
        <dbReference type="ARBA" id="ARBA00022670"/>
    </source>
</evidence>
<dbReference type="InterPro" id="IPR029058">
    <property type="entry name" value="AB_hydrolase_fold"/>
</dbReference>
<evidence type="ECO:0000256" key="11">
    <source>
        <dbReference type="ARBA" id="ARBA00022801"/>
    </source>
</evidence>
<dbReference type="AlphaFoldDB" id="A0A9P9AEH3"/>
<evidence type="ECO:0000256" key="18">
    <source>
        <dbReference type="SAM" id="Phobius"/>
    </source>
</evidence>
<dbReference type="GO" id="GO:0008239">
    <property type="term" value="F:dipeptidyl-peptidase activity"/>
    <property type="evidence" value="ECO:0007669"/>
    <property type="project" value="UniProtKB-EC"/>
</dbReference>
<comment type="similarity">
    <text evidence="4">Belongs to the peptidase S9B family.</text>
</comment>
<evidence type="ECO:0000259" key="19">
    <source>
        <dbReference type="Pfam" id="PF00326"/>
    </source>
</evidence>
<evidence type="ECO:0000256" key="13">
    <source>
        <dbReference type="ARBA" id="ARBA00022968"/>
    </source>
</evidence>
<keyword evidence="11" id="KW-0378">Hydrolase</keyword>
<keyword evidence="15 18" id="KW-0472">Membrane</keyword>
<dbReference type="EMBL" id="JAGSXJ010000005">
    <property type="protein sequence ID" value="KAH6691522.1"/>
    <property type="molecule type" value="Genomic_DNA"/>
</dbReference>
<comment type="caution">
    <text evidence="21">The sequence shown here is derived from an EMBL/GenBank/DDBJ whole genome shotgun (WGS) entry which is preliminary data.</text>
</comment>
<keyword evidence="9" id="KW-0645">Protease</keyword>
<comment type="subcellular location">
    <subcellularLocation>
        <location evidence="3">Vacuole membrane</location>
        <topology evidence="3">Single-pass type II membrane protein</topology>
    </subcellularLocation>
</comment>
<evidence type="ECO:0000256" key="8">
    <source>
        <dbReference type="ARBA" id="ARBA00022554"/>
    </source>
</evidence>
<dbReference type="InterPro" id="IPR001375">
    <property type="entry name" value="Peptidase_S9_cat"/>
</dbReference>
<evidence type="ECO:0000256" key="16">
    <source>
        <dbReference type="ARBA" id="ARBA00023180"/>
    </source>
</evidence>
<dbReference type="Pfam" id="PF00930">
    <property type="entry name" value="DPPIV_N"/>
    <property type="match status" value="1"/>
</dbReference>
<dbReference type="OrthoDB" id="16520at2759"/>
<keyword evidence="13" id="KW-0735">Signal-anchor</keyword>
<feature type="compositionally biased region" description="Acidic residues" evidence="17">
    <location>
        <begin position="61"/>
        <end position="74"/>
    </location>
</feature>
<feature type="transmembrane region" description="Helical" evidence="18">
    <location>
        <begin position="100"/>
        <end position="120"/>
    </location>
</feature>
<evidence type="ECO:0000256" key="7">
    <source>
        <dbReference type="ARBA" id="ARBA00022438"/>
    </source>
</evidence>
<name>A0A9P9AEH3_9PEZI</name>
<evidence type="ECO:0000256" key="1">
    <source>
        <dbReference type="ARBA" id="ARBA00001257"/>
    </source>
</evidence>
<dbReference type="SUPFAM" id="SSF53474">
    <property type="entry name" value="alpha/beta-Hydrolases"/>
    <property type="match status" value="1"/>
</dbReference>
<evidence type="ECO:0000256" key="15">
    <source>
        <dbReference type="ARBA" id="ARBA00023136"/>
    </source>
</evidence>
<gene>
    <name evidence="21" type="ORF">F5X68DRAFT_267665</name>
</gene>
<evidence type="ECO:0000256" key="10">
    <source>
        <dbReference type="ARBA" id="ARBA00022692"/>
    </source>
</evidence>
<dbReference type="SUPFAM" id="SSF82171">
    <property type="entry name" value="DPP6 N-terminal domain-like"/>
    <property type="match status" value="1"/>
</dbReference>
<dbReference type="Proteomes" id="UP000770015">
    <property type="component" value="Unassembled WGS sequence"/>
</dbReference>
<dbReference type="PANTHER" id="PTHR11731">
    <property type="entry name" value="PROTEASE FAMILY S9B,C DIPEPTIDYL-PEPTIDASE IV-RELATED"/>
    <property type="match status" value="1"/>
</dbReference>
<dbReference type="GO" id="GO:0004177">
    <property type="term" value="F:aminopeptidase activity"/>
    <property type="evidence" value="ECO:0007669"/>
    <property type="project" value="UniProtKB-KW"/>
</dbReference>
<feature type="compositionally biased region" description="Low complexity" evidence="17">
    <location>
        <begin position="78"/>
        <end position="88"/>
    </location>
</feature>
<dbReference type="InterPro" id="IPR050278">
    <property type="entry name" value="Serine_Prot_S9B/DPPIV"/>
</dbReference>
<proteinExistence type="inferred from homology"/>
<evidence type="ECO:0000256" key="3">
    <source>
        <dbReference type="ARBA" id="ARBA00004576"/>
    </source>
</evidence>
<dbReference type="GO" id="GO:0008236">
    <property type="term" value="F:serine-type peptidase activity"/>
    <property type="evidence" value="ECO:0007669"/>
    <property type="project" value="UniProtKB-KW"/>
</dbReference>
<evidence type="ECO:0000256" key="4">
    <source>
        <dbReference type="ARBA" id="ARBA00006150"/>
    </source>
</evidence>
<dbReference type="Gene3D" id="2.140.10.30">
    <property type="entry name" value="Dipeptidylpeptidase IV, N-terminal domain"/>
    <property type="match status" value="1"/>
</dbReference>
<sequence length="860" mass="97288">MEETKSAEGADAFHGRSRESSISSVSTTSLVFERLHEESEKGLASSRRGRGAPSRTGYADAYDDEDPKESDNNDPETGPFLPGGAPAAPRVGVDRKLKRWLYILGGVFVAAWVAALVIFLTSKSYKHASQIDHDPASTNRKSGKPVTLEQVQDGFWRATSHSISWIAGPDGEDGLLLERSAQGKDYLVVEDVRSSQKTRDDGEVSAMASRTLMKQGTFSWGDQQHTVSDVWPSHDQKKVLVSTKRQHNWRHSFTAVYWIFDVESQTAEPLDPDHPDARVQLATWNSQSDAIAFTRDNNIYLRRIDDTKVTQVTTDGGPEYFYGVPDWVYEEEVFSGRIATWWSGDGKHIAFLRTNETGVPEYPIQYFVSRPSGQDPVPGEENYPEVRQIKYPKAGSHNPVVDLLFYDVEKGDTFSVDIEGFFPDDDRLINFVLWANGKVLVKATNRVSDIMQVILIDIKERSGRTIRTVDIGKIDGGWFEITQDTHFIPADPENGREHDGYVDKIIHDNGDHLAYYSPMDEEKPVMVTKGTSWEVDKGPLAIDLKNNLVYFSATKESSIQRHIYSAHLDGSGLKAFTDTSLESYYDMSFSNGAGYGLLSYLGPKVPWQKVVSTPSNPTSYERIIEENKDLSEKARKHELPILEYGTIKVDDVELNYVERRPPHFDKTKKYPMVNKKFTVDFQSYVASSLGYIVVTNRVIIRDHLGRWEAHDQKYVDSSRIAIWGWSFGGFNTLKTLELDAGQTFSYGMAVAPVTDWRFYDSIYTERYMRTPAETAITNVTALGNNVRFLLMHGIADDNLDLYSIENYDVHVFPDSDHGIYFHNANRIVYDKLSNWLINAFNGEWLKIAGAQPKIEPRRIV</sequence>
<dbReference type="PANTHER" id="PTHR11731:SF200">
    <property type="entry name" value="DIPEPTIDYL PEPTIDASE 10, ISOFORM B"/>
    <property type="match status" value="1"/>
</dbReference>
<keyword evidence="16" id="KW-0325">Glycoprotein</keyword>
<evidence type="ECO:0000256" key="12">
    <source>
        <dbReference type="ARBA" id="ARBA00022825"/>
    </source>
</evidence>
<keyword evidence="14 18" id="KW-1133">Transmembrane helix</keyword>
<evidence type="ECO:0000256" key="2">
    <source>
        <dbReference type="ARBA" id="ARBA00002218"/>
    </source>
</evidence>
<dbReference type="GO" id="GO:0005774">
    <property type="term" value="C:vacuolar membrane"/>
    <property type="evidence" value="ECO:0007669"/>
    <property type="project" value="UniProtKB-SubCell"/>
</dbReference>
<dbReference type="GO" id="GO:0006508">
    <property type="term" value="P:proteolysis"/>
    <property type="evidence" value="ECO:0007669"/>
    <property type="project" value="UniProtKB-KW"/>
</dbReference>
<feature type="compositionally biased region" description="Low complexity" evidence="17">
    <location>
        <begin position="42"/>
        <end position="57"/>
    </location>
</feature>
<feature type="domain" description="Dipeptidylpeptidase IV N-terminal" evidence="20">
    <location>
        <begin position="233"/>
        <end position="607"/>
    </location>
</feature>
<keyword evidence="8" id="KW-0926">Vacuole</keyword>
<keyword evidence="10 18" id="KW-0812">Transmembrane</keyword>
<evidence type="ECO:0000256" key="17">
    <source>
        <dbReference type="SAM" id="MobiDB-lite"/>
    </source>
</evidence>
<dbReference type="Pfam" id="PF00326">
    <property type="entry name" value="Peptidase_S9"/>
    <property type="match status" value="1"/>
</dbReference>
<accession>A0A9P9AEH3</accession>
<evidence type="ECO:0000313" key="21">
    <source>
        <dbReference type="EMBL" id="KAH6691522.1"/>
    </source>
</evidence>
<keyword evidence="22" id="KW-1185">Reference proteome</keyword>
<organism evidence="21 22">
    <name type="scientific">Plectosphaerella plurivora</name>
    <dbReference type="NCBI Taxonomy" id="936078"/>
    <lineage>
        <taxon>Eukaryota</taxon>
        <taxon>Fungi</taxon>
        <taxon>Dikarya</taxon>
        <taxon>Ascomycota</taxon>
        <taxon>Pezizomycotina</taxon>
        <taxon>Sordariomycetes</taxon>
        <taxon>Hypocreomycetidae</taxon>
        <taxon>Glomerellales</taxon>
        <taxon>Plectosphaerellaceae</taxon>
        <taxon>Plectosphaerella</taxon>
    </lineage>
</organism>
<protein>
    <recommendedName>
        <fullName evidence="6">Probable dipeptidyl-aminopeptidase B</fullName>
        <ecNumber evidence="5">3.4.14.5</ecNumber>
    </recommendedName>
</protein>
<evidence type="ECO:0000259" key="20">
    <source>
        <dbReference type="Pfam" id="PF00930"/>
    </source>
</evidence>
<feature type="compositionally biased region" description="Low complexity" evidence="17">
    <location>
        <begin position="20"/>
        <end position="29"/>
    </location>
</feature>
<comment type="function">
    <text evidence="2">Type IV dipeptidyl-peptidase which removes N-terminal dipeptides sequentially from polypeptides having unsubstituted N-termini provided that the penultimate residue is proline.</text>
</comment>
<keyword evidence="7 21" id="KW-0031">Aminopeptidase</keyword>
<evidence type="ECO:0000256" key="5">
    <source>
        <dbReference type="ARBA" id="ARBA00012062"/>
    </source>
</evidence>